<dbReference type="RefSeq" id="WP_368574022.1">
    <property type="nucleotide sequence ID" value="NZ_JBDLOU010000073.1"/>
</dbReference>
<protein>
    <submittedName>
        <fullName evidence="4">FtsK/SpoIIIE domain-containing protein</fullName>
    </submittedName>
</protein>
<evidence type="ECO:0000256" key="2">
    <source>
        <dbReference type="SAM" id="MobiDB-lite"/>
    </source>
</evidence>
<keyword evidence="1" id="KW-0067">ATP-binding</keyword>
<organism evidence="4 5">
    <name type="scientific">Mycolicibacterium porcinum</name>
    <dbReference type="NCBI Taxonomy" id="39693"/>
    <lineage>
        <taxon>Bacteria</taxon>
        <taxon>Bacillati</taxon>
        <taxon>Actinomycetota</taxon>
        <taxon>Actinomycetes</taxon>
        <taxon>Mycobacteriales</taxon>
        <taxon>Mycobacteriaceae</taxon>
        <taxon>Mycolicibacterium</taxon>
    </lineage>
</organism>
<dbReference type="Pfam" id="PF01580">
    <property type="entry name" value="FtsK_SpoIIIE"/>
    <property type="match status" value="1"/>
</dbReference>
<evidence type="ECO:0000313" key="5">
    <source>
        <dbReference type="Proteomes" id="UP001558474"/>
    </source>
</evidence>
<name>A0ABV3VNF0_9MYCO</name>
<keyword evidence="1" id="KW-0547">Nucleotide-binding</keyword>
<dbReference type="InterPro" id="IPR002543">
    <property type="entry name" value="FtsK_dom"/>
</dbReference>
<accession>A0ABV3VNF0</accession>
<dbReference type="Proteomes" id="UP001558474">
    <property type="component" value="Unassembled WGS sequence"/>
</dbReference>
<feature type="region of interest" description="Disordered" evidence="2">
    <location>
        <begin position="654"/>
        <end position="684"/>
    </location>
</feature>
<dbReference type="Gene3D" id="3.40.50.300">
    <property type="entry name" value="P-loop containing nucleotide triphosphate hydrolases"/>
    <property type="match status" value="1"/>
</dbReference>
<gene>
    <name evidence="4" type="ORF">ABFW12_25760</name>
</gene>
<keyword evidence="5" id="KW-1185">Reference proteome</keyword>
<comment type="caution">
    <text evidence="4">The sequence shown here is derived from an EMBL/GenBank/DDBJ whole genome shotgun (WGS) entry which is preliminary data.</text>
</comment>
<feature type="compositionally biased region" description="Basic and acidic residues" evidence="2">
    <location>
        <begin position="664"/>
        <end position="675"/>
    </location>
</feature>
<dbReference type="PROSITE" id="PS50901">
    <property type="entry name" value="FTSK"/>
    <property type="match status" value="1"/>
</dbReference>
<reference evidence="4 5" key="1">
    <citation type="submission" date="2024-04" db="EMBL/GenBank/DDBJ databases">
        <title>Genomic Markers of Mycobacteria.</title>
        <authorList>
            <person name="Soliman M.S."/>
            <person name="Elkholy A."/>
            <person name="Soliman N.S."/>
            <person name="Abbas A."/>
            <person name="Khayrat S."/>
            <person name="Shawky S."/>
        </authorList>
    </citation>
    <scope>NUCLEOTIDE SEQUENCE [LARGE SCALE GENOMIC DNA]</scope>
    <source>
        <strain evidence="4 5">Egy-CU-AM5</strain>
    </source>
</reference>
<evidence type="ECO:0000313" key="4">
    <source>
        <dbReference type="EMBL" id="MEX3741641.1"/>
    </source>
</evidence>
<feature type="domain" description="FtsK" evidence="3">
    <location>
        <begin position="310"/>
        <end position="504"/>
    </location>
</feature>
<feature type="binding site" evidence="1">
    <location>
        <begin position="327"/>
        <end position="334"/>
    </location>
    <ligand>
        <name>ATP</name>
        <dbReference type="ChEBI" id="CHEBI:30616"/>
    </ligand>
</feature>
<dbReference type="InterPro" id="IPR027417">
    <property type="entry name" value="P-loop_NTPase"/>
</dbReference>
<feature type="region of interest" description="Disordered" evidence="2">
    <location>
        <begin position="719"/>
        <end position="759"/>
    </location>
</feature>
<sequence length="772" mass="85266">MRKYNRKYNPHYAQRRSDAREDYLWKQDFALHTQADAIRAKIPETVRAEQEKLDKEFERLVAEQRADLSRVWVDLVSEPVQQFAGGVHGPVTLTHWKTPPLTDMTSNRAGPLMRFSSSGSDDVLTAASANPALHTPDGIAWVERAREALEEVRTRYAFLPHLLNNDYTARLFAACGLTRDVVRVERAECELGSTKFKVTVTHVPTLIAANVSPDGLELTYAHRTGDSARSWEPKTPALIGAFKNLGMNAQNLKVKEDADGNVVLDFDDAPSGFPRALAPAPPTQRAPQNVREASDRYRSARWVLGVDRRGMDVSLPMEDFQHALVTGETGGGKSVWTRTQIEALRAGDSQGAGGWTCYVLDGKNSDYVTLRDLPNVGMVAPRSDLELCVWMVHTIRREMDRRVTEAAVKKERGDKRAYEFPPILLLIDEWGLFASDLRAKYGKDAELFFSDVDAILRLGREPRVHLVLASQNIRKTGNAAVPGSWFVNFKLIVSLGNPDSETLQSAFPESFRARAGELGPRIRGKKGRGMFADLDRDRVSEFQSYYGWSPGTTSLDPTAPPNIAPPTEQVRVAWEQWDQVSSQVPALSPRIAPRVEDASWRESIATIHATPPVAISDASGKRLDGMEHLDPFHPSWVGAVPRTDDVDAIPLVGFDAPTPATPRAETKRAEPKSPADADTESPATEQLKATEFTSLEDALNDPAHRALIREHLRSKGITVPGLTDVEDDADTPAVQPEATPDPAVDNLAQGTDNTDEDPVRARARALGLDLED</sequence>
<dbReference type="EMBL" id="JBDLOU010000073">
    <property type="protein sequence ID" value="MEX3741641.1"/>
    <property type="molecule type" value="Genomic_DNA"/>
</dbReference>
<evidence type="ECO:0000256" key="1">
    <source>
        <dbReference type="PROSITE-ProRule" id="PRU00289"/>
    </source>
</evidence>
<proteinExistence type="predicted"/>
<evidence type="ECO:0000259" key="3">
    <source>
        <dbReference type="PROSITE" id="PS50901"/>
    </source>
</evidence>
<dbReference type="SUPFAM" id="SSF52540">
    <property type="entry name" value="P-loop containing nucleoside triphosphate hydrolases"/>
    <property type="match status" value="1"/>
</dbReference>